<evidence type="ECO:0000313" key="2">
    <source>
        <dbReference type="EMBL" id="MFD1705926.1"/>
    </source>
</evidence>
<dbReference type="Pfam" id="PF05239">
    <property type="entry name" value="PRC"/>
    <property type="match status" value="1"/>
</dbReference>
<feature type="domain" description="PRC-barrel" evidence="1">
    <location>
        <begin position="1"/>
        <end position="76"/>
    </location>
</feature>
<name>A0ABW4KGM6_9BACI</name>
<dbReference type="PANTHER" id="PTHR40061">
    <property type="entry name" value="SPORULATION PROTEIN YLMC-RELATED"/>
    <property type="match status" value="1"/>
</dbReference>
<sequence>MRLSELGGKEIVDFKKAERMGVLGQTDLEINTHTGEIHHLIIPTGKWIRKNSGEIRVPWRNIRTVGADMIILEVPER</sequence>
<dbReference type="NCBIfam" id="TIGR02888">
    <property type="entry name" value="spore_YlmC_YmxH"/>
    <property type="match status" value="1"/>
</dbReference>
<organism evidence="2 3">
    <name type="scientific">Siminovitchia sediminis</name>
    <dbReference type="NCBI Taxonomy" id="1274353"/>
    <lineage>
        <taxon>Bacteria</taxon>
        <taxon>Bacillati</taxon>
        <taxon>Bacillota</taxon>
        <taxon>Bacilli</taxon>
        <taxon>Bacillales</taxon>
        <taxon>Bacillaceae</taxon>
        <taxon>Siminovitchia</taxon>
    </lineage>
</organism>
<evidence type="ECO:0000313" key="3">
    <source>
        <dbReference type="Proteomes" id="UP001597301"/>
    </source>
</evidence>
<dbReference type="Gene3D" id="2.30.30.240">
    <property type="entry name" value="PRC-barrel domain"/>
    <property type="match status" value="1"/>
</dbReference>
<evidence type="ECO:0000259" key="1">
    <source>
        <dbReference type="Pfam" id="PF05239"/>
    </source>
</evidence>
<proteinExistence type="predicted"/>
<accession>A0ABW4KGM6</accession>
<comment type="caution">
    <text evidence="2">The sequence shown here is derived from an EMBL/GenBank/DDBJ whole genome shotgun (WGS) entry which is preliminary data.</text>
</comment>
<dbReference type="EMBL" id="JBHUEO010000005">
    <property type="protein sequence ID" value="MFD1705926.1"/>
    <property type="molecule type" value="Genomic_DNA"/>
</dbReference>
<gene>
    <name evidence="2" type="ORF">ACFSCZ_04060</name>
</gene>
<keyword evidence="3" id="KW-1185">Reference proteome</keyword>
<dbReference type="Proteomes" id="UP001597301">
    <property type="component" value="Unassembled WGS sequence"/>
</dbReference>
<dbReference type="InterPro" id="IPR011033">
    <property type="entry name" value="PRC_barrel-like_sf"/>
</dbReference>
<dbReference type="SUPFAM" id="SSF50346">
    <property type="entry name" value="PRC-barrel domain"/>
    <property type="match status" value="1"/>
</dbReference>
<dbReference type="InterPro" id="IPR027275">
    <property type="entry name" value="PRC-brl_dom"/>
</dbReference>
<protein>
    <submittedName>
        <fullName evidence="2">YlmC/YmxH family sporulation protein</fullName>
    </submittedName>
</protein>
<dbReference type="RefSeq" id="WP_380772461.1">
    <property type="nucleotide sequence ID" value="NZ_JBHUEO010000005.1"/>
</dbReference>
<dbReference type="InterPro" id="IPR014238">
    <property type="entry name" value="Spore_YlmC/YmxH"/>
</dbReference>
<dbReference type="PANTHER" id="PTHR40061:SF2">
    <property type="entry name" value="PRC-BARREL DOMAIN-CONTAINING PROTEIN"/>
    <property type="match status" value="1"/>
</dbReference>
<reference evidence="3" key="1">
    <citation type="journal article" date="2019" name="Int. J. Syst. Evol. Microbiol.">
        <title>The Global Catalogue of Microorganisms (GCM) 10K type strain sequencing project: providing services to taxonomists for standard genome sequencing and annotation.</title>
        <authorList>
            <consortium name="The Broad Institute Genomics Platform"/>
            <consortium name="The Broad Institute Genome Sequencing Center for Infectious Disease"/>
            <person name="Wu L."/>
            <person name="Ma J."/>
        </authorList>
    </citation>
    <scope>NUCLEOTIDE SEQUENCE [LARGE SCALE GENOMIC DNA]</scope>
    <source>
        <strain evidence="3">CGMCC 1.12295</strain>
    </source>
</reference>